<keyword evidence="4" id="KW-0119">Carbohydrate metabolism</keyword>
<name>A0ABS3N6D8_9BACI</name>
<evidence type="ECO:0000256" key="2">
    <source>
        <dbReference type="ARBA" id="ARBA00022651"/>
    </source>
</evidence>
<keyword evidence="3 6" id="KW-0378">Hydrolase</keyword>
<proteinExistence type="inferred from homology"/>
<evidence type="ECO:0000313" key="8">
    <source>
        <dbReference type="Proteomes" id="UP000663981"/>
    </source>
</evidence>
<dbReference type="Proteomes" id="UP000663981">
    <property type="component" value="Unassembled WGS sequence"/>
</dbReference>
<dbReference type="InterPro" id="IPR052176">
    <property type="entry name" value="Glycosyl_Hydrlase_43_Enz"/>
</dbReference>
<dbReference type="RefSeq" id="WP_207980397.1">
    <property type="nucleotide sequence ID" value="NZ_JAGDEL010000014.1"/>
</dbReference>
<reference evidence="7 8" key="1">
    <citation type="submission" date="2021-03" db="EMBL/GenBank/DDBJ databases">
        <title>Whole genome sequence of Metabacillus bambusae BG109.</title>
        <authorList>
            <person name="Jeong J.W."/>
        </authorList>
    </citation>
    <scope>NUCLEOTIDE SEQUENCE [LARGE SCALE GENOMIC DNA]</scope>
    <source>
        <strain evidence="7 8">BG109</strain>
    </source>
</reference>
<evidence type="ECO:0000256" key="5">
    <source>
        <dbReference type="ARBA" id="ARBA00023295"/>
    </source>
</evidence>
<dbReference type="InterPro" id="IPR023296">
    <property type="entry name" value="Glyco_hydro_beta-prop_sf"/>
</dbReference>
<evidence type="ECO:0000313" key="7">
    <source>
        <dbReference type="EMBL" id="MBO1513443.1"/>
    </source>
</evidence>
<evidence type="ECO:0000256" key="4">
    <source>
        <dbReference type="ARBA" id="ARBA00023277"/>
    </source>
</evidence>
<dbReference type="PANTHER" id="PTHR43772">
    <property type="entry name" value="ENDO-1,4-BETA-XYLANASE"/>
    <property type="match status" value="1"/>
</dbReference>
<keyword evidence="8" id="KW-1185">Reference proteome</keyword>
<dbReference type="Pfam" id="PF04616">
    <property type="entry name" value="Glyco_hydro_43"/>
    <property type="match status" value="1"/>
</dbReference>
<dbReference type="InterPro" id="IPR006710">
    <property type="entry name" value="Glyco_hydro_43"/>
</dbReference>
<gene>
    <name evidence="7" type="ORF">I7822_17465</name>
</gene>
<keyword evidence="2" id="KW-0624">Polysaccharide degradation</keyword>
<accession>A0ABS3N6D8</accession>
<keyword evidence="2" id="KW-0858">Xylan degradation</keyword>
<organism evidence="7 8">
    <name type="scientific">Metabacillus bambusae</name>
    <dbReference type="NCBI Taxonomy" id="2795218"/>
    <lineage>
        <taxon>Bacteria</taxon>
        <taxon>Bacillati</taxon>
        <taxon>Bacillota</taxon>
        <taxon>Bacilli</taxon>
        <taxon>Bacillales</taxon>
        <taxon>Bacillaceae</taxon>
        <taxon>Metabacillus</taxon>
    </lineage>
</organism>
<evidence type="ECO:0000256" key="3">
    <source>
        <dbReference type="ARBA" id="ARBA00022801"/>
    </source>
</evidence>
<keyword evidence="5 6" id="KW-0326">Glycosidase</keyword>
<evidence type="ECO:0000256" key="6">
    <source>
        <dbReference type="RuleBase" id="RU361187"/>
    </source>
</evidence>
<sequence length="306" mass="35663">MMIKNQQGPVIKGEWADPFVLKDGEDYYLYPTKDSDGWLYEKFHVFHSKDLINWDGPYLALDLNDVEWANSRAWAPGVNKYNGKYYMYFSAEAQIGVAVSDSPLGPFRDLLGRPLITKYEYQCQSIDADLFIDDDNQPYLLWGQGKCWIVPLEDDMVTFKTEPVRLSDQFYKNRRKDPNVFDIGVYNEGPHMQKIDGTYLLTWSNYDTRDPRYQICYATSKNIYGPYENPEDNRVTRPSEHFFGTGHASMTKYKGNWYLVYHRLIAPETSLLRETCISQINFIDEKPVVDVDIQIGREKNRRGGGK</sequence>
<protein>
    <submittedName>
        <fullName evidence="7">Family 43 glycosylhydrolase</fullName>
    </submittedName>
</protein>
<dbReference type="SUPFAM" id="SSF75005">
    <property type="entry name" value="Arabinanase/levansucrase/invertase"/>
    <property type="match status" value="1"/>
</dbReference>
<comment type="caution">
    <text evidence="7">The sequence shown here is derived from an EMBL/GenBank/DDBJ whole genome shotgun (WGS) entry which is preliminary data.</text>
</comment>
<comment type="similarity">
    <text evidence="1 6">Belongs to the glycosyl hydrolase 43 family.</text>
</comment>
<dbReference type="PANTHER" id="PTHR43772:SF2">
    <property type="entry name" value="PUTATIVE (AFU_ORTHOLOGUE AFUA_2G04480)-RELATED"/>
    <property type="match status" value="1"/>
</dbReference>
<dbReference type="EMBL" id="JAGDEL010000014">
    <property type="protein sequence ID" value="MBO1513443.1"/>
    <property type="molecule type" value="Genomic_DNA"/>
</dbReference>
<dbReference type="Gene3D" id="2.115.10.20">
    <property type="entry name" value="Glycosyl hydrolase domain, family 43"/>
    <property type="match status" value="1"/>
</dbReference>
<evidence type="ECO:0000256" key="1">
    <source>
        <dbReference type="ARBA" id="ARBA00009865"/>
    </source>
</evidence>